<evidence type="ECO:0000256" key="7">
    <source>
        <dbReference type="SAM" id="Phobius"/>
    </source>
</evidence>
<keyword evidence="5 7" id="KW-1133">Transmembrane helix</keyword>
<dbReference type="AlphaFoldDB" id="A0A1R1YTL3"/>
<keyword evidence="6 7" id="KW-0472">Membrane</keyword>
<dbReference type="InterPro" id="IPR006603">
    <property type="entry name" value="PQ-loop_rpt"/>
</dbReference>
<evidence type="ECO:0000313" key="8">
    <source>
        <dbReference type="EMBL" id="OMJ30215.1"/>
    </source>
</evidence>
<dbReference type="GO" id="GO:0005774">
    <property type="term" value="C:vacuolar membrane"/>
    <property type="evidence" value="ECO:0007669"/>
    <property type="project" value="TreeGrafter"/>
</dbReference>
<protein>
    <submittedName>
        <fullName evidence="8">Cystinosin</fullName>
    </submittedName>
</protein>
<dbReference type="PANTHER" id="PTHR13131">
    <property type="entry name" value="CYSTINOSIN"/>
    <property type="match status" value="1"/>
</dbReference>
<evidence type="ECO:0000256" key="1">
    <source>
        <dbReference type="ARBA" id="ARBA00004127"/>
    </source>
</evidence>
<evidence type="ECO:0000256" key="2">
    <source>
        <dbReference type="ARBA" id="ARBA00022448"/>
    </source>
</evidence>
<comment type="caution">
    <text evidence="8">The sequence shown here is derived from an EMBL/GenBank/DDBJ whole genome shotgun (WGS) entry which is preliminary data.</text>
</comment>
<proteinExistence type="predicted"/>
<evidence type="ECO:0000256" key="5">
    <source>
        <dbReference type="ARBA" id="ARBA00022989"/>
    </source>
</evidence>
<dbReference type="Proteomes" id="UP000187429">
    <property type="component" value="Unassembled WGS sequence"/>
</dbReference>
<feature type="transmembrane region" description="Helical" evidence="7">
    <location>
        <begin position="222"/>
        <end position="243"/>
    </location>
</feature>
<comment type="subcellular location">
    <subcellularLocation>
        <location evidence="1">Endomembrane system</location>
        <topology evidence="1">Multi-pass membrane protein</topology>
    </subcellularLocation>
</comment>
<feature type="transmembrane region" description="Helical" evidence="7">
    <location>
        <begin position="188"/>
        <end position="216"/>
    </location>
</feature>
<feature type="transmembrane region" description="Helical" evidence="7">
    <location>
        <begin position="53"/>
        <end position="74"/>
    </location>
</feature>
<dbReference type="PANTHER" id="PTHR13131:SF5">
    <property type="entry name" value="CYSTINOSIN"/>
    <property type="match status" value="1"/>
</dbReference>
<keyword evidence="3 7" id="KW-0812">Transmembrane</keyword>
<dbReference type="OrthoDB" id="75720at2759"/>
<dbReference type="Pfam" id="PF04193">
    <property type="entry name" value="PQ-loop"/>
    <property type="match status" value="2"/>
</dbReference>
<gene>
    <name evidence="8" type="ORF">AYI69_g245</name>
</gene>
<organism evidence="8 9">
    <name type="scientific">Smittium culicis</name>
    <dbReference type="NCBI Taxonomy" id="133412"/>
    <lineage>
        <taxon>Eukaryota</taxon>
        <taxon>Fungi</taxon>
        <taxon>Fungi incertae sedis</taxon>
        <taxon>Zoopagomycota</taxon>
        <taxon>Kickxellomycotina</taxon>
        <taxon>Harpellomycetes</taxon>
        <taxon>Harpellales</taxon>
        <taxon>Legeriomycetaceae</taxon>
        <taxon>Smittium</taxon>
    </lineage>
</organism>
<feature type="transmembrane region" description="Helical" evidence="7">
    <location>
        <begin position="151"/>
        <end position="168"/>
    </location>
</feature>
<evidence type="ECO:0000256" key="6">
    <source>
        <dbReference type="ARBA" id="ARBA00023136"/>
    </source>
</evidence>
<dbReference type="EMBL" id="LSSM01000056">
    <property type="protein sequence ID" value="OMJ30215.1"/>
    <property type="molecule type" value="Genomic_DNA"/>
</dbReference>
<dbReference type="SMART" id="SM00679">
    <property type="entry name" value="CTNS"/>
    <property type="match status" value="2"/>
</dbReference>
<keyword evidence="4" id="KW-0677">Repeat</keyword>
<keyword evidence="9" id="KW-1185">Reference proteome</keyword>
<feature type="transmembrane region" description="Helical" evidence="7">
    <location>
        <begin position="89"/>
        <end position="112"/>
    </location>
</feature>
<name>A0A1R1YTL3_9FUNG</name>
<dbReference type="Gene3D" id="1.20.1280.290">
    <property type="match status" value="2"/>
</dbReference>
<evidence type="ECO:0000256" key="4">
    <source>
        <dbReference type="ARBA" id="ARBA00022737"/>
    </source>
</evidence>
<evidence type="ECO:0000256" key="3">
    <source>
        <dbReference type="ARBA" id="ARBA00022692"/>
    </source>
</evidence>
<keyword evidence="2" id="KW-0813">Transport</keyword>
<accession>A0A1R1YTL3</accession>
<dbReference type="GO" id="GO:0015184">
    <property type="term" value="F:L-cystine transmembrane transporter activity"/>
    <property type="evidence" value="ECO:0007669"/>
    <property type="project" value="TreeGrafter"/>
</dbReference>
<feature type="transmembrane region" description="Helical" evidence="7">
    <location>
        <begin position="20"/>
        <end position="41"/>
    </location>
</feature>
<reference evidence="9" key="1">
    <citation type="submission" date="2017-01" db="EMBL/GenBank/DDBJ databases">
        <authorList>
            <person name="Wang Y."/>
            <person name="White M."/>
            <person name="Kvist S."/>
            <person name="Moncalvo J.-M."/>
        </authorList>
    </citation>
    <scope>NUCLEOTIDE SEQUENCE [LARGE SCALE GENOMIC DNA]</scope>
    <source>
        <strain evidence="9">ID-206-W2</strain>
    </source>
</reference>
<dbReference type="GO" id="GO:0012505">
    <property type="term" value="C:endomembrane system"/>
    <property type="evidence" value="ECO:0007669"/>
    <property type="project" value="UniProtKB-SubCell"/>
</dbReference>
<feature type="transmembrane region" description="Helical" evidence="7">
    <location>
        <begin position="124"/>
        <end position="145"/>
    </location>
</feature>
<dbReference type="InterPro" id="IPR005282">
    <property type="entry name" value="LC_transporter"/>
</dbReference>
<sequence length="264" mass="30490">MYFNSNYHNSSGILESISFTLGWLYFFAWSVSSYPQIFLNYKRKSVVGLSIDFAYMSALGFFFYSLYNVGFYFFDSIKAQYSQQNNHPVLIMINDVFFALHSLFTSLIVIYQCNFYTRTLDQKISISASLLISSSIFLVVIAFLFTPLYKALIISSYFKLLLTITKYIPQAYSNYKRKSTDGWSVHNVLLDITGGVFSISQLAIDSHLAGNIFLMFDNPGKMFLSLISIFFDLVFILQHYVLYRDPPKYNFTNLASNDPEELFP</sequence>
<evidence type="ECO:0000313" key="9">
    <source>
        <dbReference type="Proteomes" id="UP000187429"/>
    </source>
</evidence>